<organism evidence="1 2">
    <name type="scientific">Terrabacter lapilli</name>
    <dbReference type="NCBI Taxonomy" id="436231"/>
    <lineage>
        <taxon>Bacteria</taxon>
        <taxon>Bacillati</taxon>
        <taxon>Actinomycetota</taxon>
        <taxon>Actinomycetes</taxon>
        <taxon>Micrococcales</taxon>
        <taxon>Intrasporangiaceae</taxon>
        <taxon>Terrabacter</taxon>
    </lineage>
</organism>
<name>A0ABP5CR54_9MICO</name>
<evidence type="ECO:0000313" key="2">
    <source>
        <dbReference type="Proteomes" id="UP001500013"/>
    </source>
</evidence>
<evidence type="ECO:0000313" key="1">
    <source>
        <dbReference type="EMBL" id="GAA1966392.1"/>
    </source>
</evidence>
<dbReference type="Proteomes" id="UP001500013">
    <property type="component" value="Unassembled WGS sequence"/>
</dbReference>
<protein>
    <submittedName>
        <fullName evidence="1">Uncharacterized protein</fullName>
    </submittedName>
</protein>
<gene>
    <name evidence="1" type="ORF">GCM10009817_02740</name>
</gene>
<dbReference type="EMBL" id="BAAAPU010000002">
    <property type="protein sequence ID" value="GAA1966392.1"/>
    <property type="molecule type" value="Genomic_DNA"/>
</dbReference>
<sequence length="144" mass="16579">MWATIVRMADPGDSYPLPDPKLRAYDHGLGTLSLDGELRGYLASVVRRMTFPSKAPWPWFRVIWLDGRMEPSFEDYGPGWWTVRELDAGTLDYNGPSIDKERRVLGVRFRYSVPGDDCAFDFAWLDREAAAAKWNELGLRDEDF</sequence>
<accession>A0ABP5CR54</accession>
<keyword evidence="2" id="KW-1185">Reference proteome</keyword>
<comment type="caution">
    <text evidence="1">The sequence shown here is derived from an EMBL/GenBank/DDBJ whole genome shotgun (WGS) entry which is preliminary data.</text>
</comment>
<reference evidence="2" key="1">
    <citation type="journal article" date="2019" name="Int. J. Syst. Evol. Microbiol.">
        <title>The Global Catalogue of Microorganisms (GCM) 10K type strain sequencing project: providing services to taxonomists for standard genome sequencing and annotation.</title>
        <authorList>
            <consortium name="The Broad Institute Genomics Platform"/>
            <consortium name="The Broad Institute Genome Sequencing Center for Infectious Disease"/>
            <person name="Wu L."/>
            <person name="Ma J."/>
        </authorList>
    </citation>
    <scope>NUCLEOTIDE SEQUENCE [LARGE SCALE GENOMIC DNA]</scope>
    <source>
        <strain evidence="2">JCM 15628</strain>
    </source>
</reference>
<proteinExistence type="predicted"/>